<dbReference type="Pfam" id="PF01297">
    <property type="entry name" value="ZnuA"/>
    <property type="match status" value="1"/>
</dbReference>
<feature type="signal peptide" evidence="5">
    <location>
        <begin position="1"/>
        <end position="28"/>
    </location>
</feature>
<dbReference type="InterPro" id="IPR006127">
    <property type="entry name" value="ZnuA-like"/>
</dbReference>
<keyword evidence="2 4" id="KW-0813">Transport</keyword>
<dbReference type="OrthoDB" id="9810636at2"/>
<dbReference type="PANTHER" id="PTHR42953">
    <property type="entry name" value="HIGH-AFFINITY ZINC UPTAKE SYSTEM PROTEIN ZNUA-RELATED"/>
    <property type="match status" value="1"/>
</dbReference>
<reference evidence="6 7" key="1">
    <citation type="submission" date="2017-10" db="EMBL/GenBank/DDBJ databases">
        <title>Sequencing the genomes of 1000 actinobacteria strains.</title>
        <authorList>
            <person name="Klenk H.-P."/>
        </authorList>
    </citation>
    <scope>NUCLEOTIDE SEQUENCE [LARGE SCALE GENOMIC DNA]</scope>
    <source>
        <strain evidence="6 7">DSM 15597</strain>
    </source>
</reference>
<dbReference type="EMBL" id="PDJC01000001">
    <property type="protein sequence ID" value="PFG16177.1"/>
    <property type="molecule type" value="Genomic_DNA"/>
</dbReference>
<proteinExistence type="inferred from homology"/>
<accession>A0A2A9CNZ1</accession>
<dbReference type="GO" id="GO:0046872">
    <property type="term" value="F:metal ion binding"/>
    <property type="evidence" value="ECO:0007669"/>
    <property type="project" value="InterPro"/>
</dbReference>
<dbReference type="AlphaFoldDB" id="A0A2A9CNZ1"/>
<feature type="chain" id="PRO_5012337508" evidence="5">
    <location>
        <begin position="29"/>
        <end position="318"/>
    </location>
</feature>
<evidence type="ECO:0000256" key="5">
    <source>
        <dbReference type="SAM" id="SignalP"/>
    </source>
</evidence>
<sequence length="318" mass="32388">MKITQGARIAGLASAVVLLAGCTTGAPAATTSAASSGSAAAPTTTTLKLTVAAYPLEFLAQRIAGDSATVTNLTAPGAEPHDLELTAKQMADLGSSDALIYIAGFQAAVDDALKASPPKLAIDASTGLALLDPAAAEEGEAPKPGAHDPHIWLSPANMITMAKTVDTALSQAHPELATTLNANTDKLVADLKNLSEAYTSGLATCQRKDFVTSHAAFAYLARDYGLTQIPIAGIDATEEPTAARIAEVQKLAKQSGVTTIFFETLVSPAVAKSIAGDLGLKSAVLDPIEGITANSAGTNYLEVMQSNLKALQEANGCS</sequence>
<evidence type="ECO:0000313" key="7">
    <source>
        <dbReference type="Proteomes" id="UP000226079"/>
    </source>
</evidence>
<evidence type="ECO:0000256" key="4">
    <source>
        <dbReference type="RuleBase" id="RU003512"/>
    </source>
</evidence>
<evidence type="ECO:0000256" key="1">
    <source>
        <dbReference type="ARBA" id="ARBA00011028"/>
    </source>
</evidence>
<dbReference type="Gene3D" id="3.40.50.1980">
    <property type="entry name" value="Nitrogenase molybdenum iron protein domain"/>
    <property type="match status" value="2"/>
</dbReference>
<keyword evidence="7" id="KW-1185">Reference proteome</keyword>
<evidence type="ECO:0000256" key="3">
    <source>
        <dbReference type="ARBA" id="ARBA00022729"/>
    </source>
</evidence>
<dbReference type="Proteomes" id="UP000226079">
    <property type="component" value="Unassembled WGS sequence"/>
</dbReference>
<dbReference type="GO" id="GO:0030001">
    <property type="term" value="P:metal ion transport"/>
    <property type="evidence" value="ECO:0007669"/>
    <property type="project" value="InterPro"/>
</dbReference>
<comment type="similarity">
    <text evidence="1 4">Belongs to the bacterial solute-binding protein 9 family.</text>
</comment>
<dbReference type="SUPFAM" id="SSF53807">
    <property type="entry name" value="Helical backbone' metal receptor"/>
    <property type="match status" value="1"/>
</dbReference>
<keyword evidence="3 5" id="KW-0732">Signal</keyword>
<dbReference type="PANTHER" id="PTHR42953:SF3">
    <property type="entry name" value="HIGH-AFFINITY ZINC UPTAKE SYSTEM PROTEIN ZNUA"/>
    <property type="match status" value="1"/>
</dbReference>
<dbReference type="InterPro" id="IPR006128">
    <property type="entry name" value="Lipoprotein_PsaA-like"/>
</dbReference>
<organism evidence="6 7">
    <name type="scientific">Propionicimonas paludicola</name>
    <dbReference type="NCBI Taxonomy" id="185243"/>
    <lineage>
        <taxon>Bacteria</taxon>
        <taxon>Bacillati</taxon>
        <taxon>Actinomycetota</taxon>
        <taxon>Actinomycetes</taxon>
        <taxon>Propionibacteriales</taxon>
        <taxon>Nocardioidaceae</taxon>
        <taxon>Propionicimonas</taxon>
    </lineage>
</organism>
<protein>
    <submittedName>
        <fullName evidence="6">Zinc transport system substrate-binding protein</fullName>
    </submittedName>
</protein>
<dbReference type="InterPro" id="IPR050492">
    <property type="entry name" value="Bact_metal-bind_prot9"/>
</dbReference>
<comment type="caution">
    <text evidence="6">The sequence shown here is derived from an EMBL/GenBank/DDBJ whole genome shotgun (WGS) entry which is preliminary data.</text>
</comment>
<dbReference type="PROSITE" id="PS51257">
    <property type="entry name" value="PROKAR_LIPOPROTEIN"/>
    <property type="match status" value="1"/>
</dbReference>
<evidence type="ECO:0000256" key="2">
    <source>
        <dbReference type="ARBA" id="ARBA00022448"/>
    </source>
</evidence>
<gene>
    <name evidence="6" type="ORF">ATK74_0709</name>
</gene>
<dbReference type="InterPro" id="IPR006129">
    <property type="entry name" value="AdhesinB"/>
</dbReference>
<dbReference type="PRINTS" id="PR00691">
    <property type="entry name" value="ADHESINB"/>
</dbReference>
<dbReference type="GO" id="GO:0007155">
    <property type="term" value="P:cell adhesion"/>
    <property type="evidence" value="ECO:0007669"/>
    <property type="project" value="InterPro"/>
</dbReference>
<dbReference type="RefSeq" id="WP_098459740.1">
    <property type="nucleotide sequence ID" value="NZ_PDJC01000001.1"/>
</dbReference>
<evidence type="ECO:0000313" key="6">
    <source>
        <dbReference type="EMBL" id="PFG16177.1"/>
    </source>
</evidence>
<dbReference type="PRINTS" id="PR00690">
    <property type="entry name" value="ADHESNFAMILY"/>
</dbReference>
<name>A0A2A9CNZ1_9ACTN</name>